<dbReference type="Gene3D" id="2.50.20.10">
    <property type="entry name" value="Lipoprotein localisation LolA/LolB/LppX"/>
    <property type="match status" value="1"/>
</dbReference>
<sequence length="265" mass="29507">MRLAGWLFLFLATLLTAKVLIGQPQDAKAMLEAVARRYEGAKTLVLTGTVVNVTRSPQQEVTVTNRFTVHIQRPNRFRVVVEVALPQGGKQRQLFVADGRFLFVEYPHLKQVLKRPLASKNASLPVPFAAFWHTDTLLARIKEAHIEGKETVQGRPAQRIRVVTTDGTVAQIWVADNIIWQVRATVDGKRLVRQTPTKSDQPNPFIEAMKQTTFTTTIKFGRVNFNVSLPAGMFAYKPPVGFKVVEALQMPSNAMAPLPSPSAKP</sequence>
<keyword evidence="1" id="KW-0449">Lipoprotein</keyword>
<dbReference type="SUPFAM" id="SSF89392">
    <property type="entry name" value="Prokaryotic lipoproteins and lipoprotein localization factors"/>
    <property type="match status" value="1"/>
</dbReference>
<evidence type="ECO:0000313" key="2">
    <source>
        <dbReference type="Proteomes" id="UP000236173"/>
    </source>
</evidence>
<reference evidence="2" key="1">
    <citation type="submission" date="2017-09" db="EMBL/GenBank/DDBJ databases">
        <title>Metaegenomics of thermophilic ammonia-oxidizing enrichment culture.</title>
        <authorList>
            <person name="Kato S."/>
            <person name="Suzuki K."/>
        </authorList>
    </citation>
    <scope>NUCLEOTIDE SEQUENCE [LARGE SCALE GENOMIC DNA]</scope>
</reference>
<evidence type="ECO:0000313" key="1">
    <source>
        <dbReference type="EMBL" id="GBC98373.1"/>
    </source>
</evidence>
<comment type="caution">
    <text evidence="1">The sequence shown here is derived from an EMBL/GenBank/DDBJ whole genome shotgun (WGS) entry which is preliminary data.</text>
</comment>
<dbReference type="InterPro" id="IPR029046">
    <property type="entry name" value="LolA/LolB/LppX"/>
</dbReference>
<gene>
    <name evidence="1" type="primary">lolA</name>
    <name evidence="1" type="ORF">HRbin17_00883</name>
</gene>
<accession>A0A2H5XB13</accession>
<dbReference type="EMBL" id="BEHT01000009">
    <property type="protein sequence ID" value="GBC98373.1"/>
    <property type="molecule type" value="Genomic_DNA"/>
</dbReference>
<dbReference type="InterPro" id="IPR019207">
    <property type="entry name" value="DUF2092"/>
</dbReference>
<dbReference type="Proteomes" id="UP000236173">
    <property type="component" value="Unassembled WGS sequence"/>
</dbReference>
<name>A0A2H5XB13_9BACT</name>
<organism evidence="1 2">
    <name type="scientific">Candidatus Fervidibacter japonicus</name>
    <dbReference type="NCBI Taxonomy" id="2035412"/>
    <lineage>
        <taxon>Bacteria</taxon>
        <taxon>Candidatus Fervidibacterota</taxon>
        <taxon>Candidatus Fervidibacter</taxon>
    </lineage>
</organism>
<proteinExistence type="predicted"/>
<dbReference type="Pfam" id="PF09865">
    <property type="entry name" value="DUF2092"/>
    <property type="match status" value="1"/>
</dbReference>
<protein>
    <submittedName>
        <fullName evidence="1">Outer-membrane lipoprotein carrier protein</fullName>
    </submittedName>
</protein>
<dbReference type="AlphaFoldDB" id="A0A2H5XB13"/>